<gene>
    <name evidence="1" type="ORF">D7I45_00590</name>
</gene>
<dbReference type="RefSeq" id="WP_120783863.1">
    <property type="nucleotide sequence ID" value="NZ_CP032626.1"/>
</dbReference>
<dbReference type="KEGG" id="abom:D7I45_00590"/>
<evidence type="ECO:0000313" key="2">
    <source>
        <dbReference type="Proteomes" id="UP000272003"/>
    </source>
</evidence>
<sequence length="118" mass="13280">MALKLNKQQLQQIKQQLTATQKDSHLVIFKSVSPESGGTIHMITNYGTFEALQKQRPELKMEIVRDIVPVTDSLAYWAVAQDTAAHLKPGDPKASEVALQVEKYTNDVLEDNKLPRNH</sequence>
<keyword evidence="2" id="KW-1185">Reference proteome</keyword>
<dbReference type="EMBL" id="CP032626">
    <property type="protein sequence ID" value="AYF92089.1"/>
    <property type="molecule type" value="Genomic_DNA"/>
</dbReference>
<reference evidence="1 2" key="1">
    <citation type="submission" date="2018-09" db="EMBL/GenBank/DDBJ databases">
        <title>Genome sequencing of strain BHWM-4.</title>
        <authorList>
            <person name="Heo J."/>
            <person name="Kim S.-J."/>
            <person name="Kwon S.-W."/>
        </authorList>
    </citation>
    <scope>NUCLEOTIDE SEQUENCE [LARGE SCALE GENOMIC DNA]</scope>
    <source>
        <strain evidence="1 2">BHWM-4</strain>
    </source>
</reference>
<dbReference type="OrthoDB" id="2313502at2"/>
<accession>A0A387ARU0</accession>
<evidence type="ECO:0000313" key="1">
    <source>
        <dbReference type="EMBL" id="AYF92089.1"/>
    </source>
</evidence>
<organism evidence="1 2">
    <name type="scientific">Apilactobacillus bombintestini</name>
    <dbReference type="NCBI Taxonomy" id="2419772"/>
    <lineage>
        <taxon>Bacteria</taxon>
        <taxon>Bacillati</taxon>
        <taxon>Bacillota</taxon>
        <taxon>Bacilli</taxon>
        <taxon>Lactobacillales</taxon>
        <taxon>Lactobacillaceae</taxon>
        <taxon>Apilactobacillus</taxon>
    </lineage>
</organism>
<dbReference type="AlphaFoldDB" id="A0A387ARU0"/>
<dbReference type="Proteomes" id="UP000272003">
    <property type="component" value="Chromosome"/>
</dbReference>
<proteinExistence type="predicted"/>
<name>A0A387ARU0_9LACO</name>
<protein>
    <submittedName>
        <fullName evidence="1">Uncharacterized protein</fullName>
    </submittedName>
</protein>